<dbReference type="EMBL" id="JBHMBW010000017">
    <property type="protein sequence ID" value="MFB9625546.1"/>
    <property type="molecule type" value="Genomic_DNA"/>
</dbReference>
<dbReference type="RefSeq" id="WP_378520846.1">
    <property type="nucleotide sequence ID" value="NZ_JBHMBW010000017.1"/>
</dbReference>
<dbReference type="Gene3D" id="3.10.450.50">
    <property type="match status" value="1"/>
</dbReference>
<name>A0ABV5S1I7_9ACTN</name>
<dbReference type="InterPro" id="IPR032710">
    <property type="entry name" value="NTF2-like_dom_sf"/>
</dbReference>
<dbReference type="SUPFAM" id="SSF54427">
    <property type="entry name" value="NTF2-like"/>
    <property type="match status" value="1"/>
</dbReference>
<organism evidence="1 2">
    <name type="scientific">Nonomuraea helvata</name>
    <dbReference type="NCBI Taxonomy" id="37484"/>
    <lineage>
        <taxon>Bacteria</taxon>
        <taxon>Bacillati</taxon>
        <taxon>Actinomycetota</taxon>
        <taxon>Actinomycetes</taxon>
        <taxon>Streptosporangiales</taxon>
        <taxon>Streptosporangiaceae</taxon>
        <taxon>Nonomuraea</taxon>
    </lineage>
</organism>
<dbReference type="PANTHER" id="PTHR38436">
    <property type="entry name" value="POLYKETIDE CYCLASE SNOAL-LIKE DOMAIN"/>
    <property type="match status" value="1"/>
</dbReference>
<dbReference type="Pfam" id="PF07366">
    <property type="entry name" value="SnoaL"/>
    <property type="match status" value="1"/>
</dbReference>
<dbReference type="PANTHER" id="PTHR38436:SF1">
    <property type="entry name" value="ESTER CYCLASE"/>
    <property type="match status" value="1"/>
</dbReference>
<gene>
    <name evidence="1" type="ORF">ACFFSA_20875</name>
</gene>
<evidence type="ECO:0000313" key="1">
    <source>
        <dbReference type="EMBL" id="MFB9625546.1"/>
    </source>
</evidence>
<keyword evidence="2" id="KW-1185">Reference proteome</keyword>
<dbReference type="Proteomes" id="UP001589532">
    <property type="component" value="Unassembled WGS sequence"/>
</dbReference>
<comment type="caution">
    <text evidence="1">The sequence shown here is derived from an EMBL/GenBank/DDBJ whole genome shotgun (WGS) entry which is preliminary data.</text>
</comment>
<accession>A0ABV5S1I7</accession>
<protein>
    <submittedName>
        <fullName evidence="1">Ester cyclase</fullName>
    </submittedName>
</protein>
<proteinExistence type="predicted"/>
<reference evidence="1 2" key="1">
    <citation type="submission" date="2024-09" db="EMBL/GenBank/DDBJ databases">
        <authorList>
            <person name="Sun Q."/>
            <person name="Mori K."/>
        </authorList>
    </citation>
    <scope>NUCLEOTIDE SEQUENCE [LARGE SCALE GENOMIC DNA]</scope>
    <source>
        <strain evidence="1 2">JCM 3143</strain>
    </source>
</reference>
<dbReference type="InterPro" id="IPR009959">
    <property type="entry name" value="Cyclase_SnoaL-like"/>
</dbReference>
<sequence length="163" mass="17466">MDTGHASQTTSNKATFSRFHDAINSGDAEVISKTIDEVVAPDVLFHTPEPIDTTGAQALKHVWAVLLRAFPDVHVAVEDVIAEGDKVVCRNTVTGTHQGEYRGLPPTGTSVTYHEIFIFRLAGGRIAEIWGVVDALSQLRQLGLVPGAFNDHSNGEPGGGRPE</sequence>
<evidence type="ECO:0000313" key="2">
    <source>
        <dbReference type="Proteomes" id="UP001589532"/>
    </source>
</evidence>